<reference evidence="1 2" key="1">
    <citation type="journal article" date="2019" name="Int. J. Syst. Evol. Microbiol.">
        <title>The Global Catalogue of Microorganisms (GCM) 10K type strain sequencing project: providing services to taxonomists for standard genome sequencing and annotation.</title>
        <authorList>
            <consortium name="The Broad Institute Genomics Platform"/>
            <consortium name="The Broad Institute Genome Sequencing Center for Infectious Disease"/>
            <person name="Wu L."/>
            <person name="Ma J."/>
        </authorList>
    </citation>
    <scope>NUCLEOTIDE SEQUENCE [LARGE SCALE GENOMIC DNA]</scope>
    <source>
        <strain evidence="1 2">JCM 16014</strain>
    </source>
</reference>
<evidence type="ECO:0000313" key="2">
    <source>
        <dbReference type="Proteomes" id="UP001500751"/>
    </source>
</evidence>
<keyword evidence="2" id="KW-1185">Reference proteome</keyword>
<comment type="caution">
    <text evidence="1">The sequence shown here is derived from an EMBL/GenBank/DDBJ whole genome shotgun (WGS) entry which is preliminary data.</text>
</comment>
<proteinExistence type="predicted"/>
<organism evidence="1 2">
    <name type="scientific">Catenulispora yoronensis</name>
    <dbReference type="NCBI Taxonomy" id="450799"/>
    <lineage>
        <taxon>Bacteria</taxon>
        <taxon>Bacillati</taxon>
        <taxon>Actinomycetota</taxon>
        <taxon>Actinomycetes</taxon>
        <taxon>Catenulisporales</taxon>
        <taxon>Catenulisporaceae</taxon>
        <taxon>Catenulispora</taxon>
    </lineage>
</organism>
<sequence length="110" mass="12206">MTSASNRRFALVYLVHVFEVYRGGRRPARRSASGILPSACADVGIEWTGQVDRDWITSELTKVQAVPGDYDVESYERWRLLGLPVWAALAAGMAPTPGSRKIIGRRPHLP</sequence>
<dbReference type="RefSeq" id="WP_344666940.1">
    <property type="nucleotide sequence ID" value="NZ_BAAAQN010000020.1"/>
</dbReference>
<protein>
    <submittedName>
        <fullName evidence="1">Uncharacterized protein</fullName>
    </submittedName>
</protein>
<evidence type="ECO:0000313" key="1">
    <source>
        <dbReference type="EMBL" id="GAA2033794.1"/>
    </source>
</evidence>
<gene>
    <name evidence="1" type="ORF">GCM10009839_37820</name>
</gene>
<accession>A0ABN2UE47</accession>
<dbReference type="Proteomes" id="UP001500751">
    <property type="component" value="Unassembled WGS sequence"/>
</dbReference>
<dbReference type="EMBL" id="BAAAQN010000020">
    <property type="protein sequence ID" value="GAA2033794.1"/>
    <property type="molecule type" value="Genomic_DNA"/>
</dbReference>
<name>A0ABN2UE47_9ACTN</name>